<keyword evidence="5 9" id="KW-0819">tRNA processing</keyword>
<dbReference type="Gene3D" id="3.30.56.70">
    <property type="entry name" value="N2,N2-dimethylguanosine tRNA methyltransferase, C-terminal domain"/>
    <property type="match status" value="1"/>
</dbReference>
<keyword evidence="2 9" id="KW-0489">Methyltransferase</keyword>
<feature type="region of interest" description="Disordered" evidence="10">
    <location>
        <begin position="471"/>
        <end position="531"/>
    </location>
</feature>
<keyword evidence="1 9" id="KW-0820">tRNA-binding</keyword>
<organism evidence="11">
    <name type="scientific">Rhodosorus marinus</name>
    <dbReference type="NCBI Taxonomy" id="101924"/>
    <lineage>
        <taxon>Eukaryota</taxon>
        <taxon>Rhodophyta</taxon>
        <taxon>Stylonematophyceae</taxon>
        <taxon>Stylonematales</taxon>
        <taxon>Stylonemataceae</taxon>
        <taxon>Rhodosorus</taxon>
    </lineage>
</organism>
<keyword evidence="4 9" id="KW-0949">S-adenosyl-L-methionine</keyword>
<evidence type="ECO:0000256" key="3">
    <source>
        <dbReference type="ARBA" id="ARBA00022679"/>
    </source>
</evidence>
<evidence type="ECO:0000256" key="5">
    <source>
        <dbReference type="ARBA" id="ARBA00022694"/>
    </source>
</evidence>
<dbReference type="NCBIfam" id="TIGR00308">
    <property type="entry name" value="TRM1"/>
    <property type="match status" value="1"/>
</dbReference>
<evidence type="ECO:0000256" key="6">
    <source>
        <dbReference type="ARBA" id="ARBA00022884"/>
    </source>
</evidence>
<feature type="compositionally biased region" description="Basic and acidic residues" evidence="10">
    <location>
        <begin position="514"/>
        <end position="531"/>
    </location>
</feature>
<dbReference type="Pfam" id="PF02005">
    <property type="entry name" value="TRM"/>
    <property type="match status" value="1"/>
</dbReference>
<evidence type="ECO:0000256" key="10">
    <source>
        <dbReference type="SAM" id="MobiDB-lite"/>
    </source>
</evidence>
<reference evidence="11" key="1">
    <citation type="submission" date="2021-01" db="EMBL/GenBank/DDBJ databases">
        <authorList>
            <person name="Corre E."/>
            <person name="Pelletier E."/>
            <person name="Niang G."/>
            <person name="Scheremetjew M."/>
            <person name="Finn R."/>
            <person name="Kale V."/>
            <person name="Holt S."/>
            <person name="Cochrane G."/>
            <person name="Meng A."/>
            <person name="Brown T."/>
            <person name="Cohen L."/>
        </authorList>
    </citation>
    <scope>NUCLEOTIDE SEQUENCE</scope>
    <source>
        <strain evidence="11">CCMP 769</strain>
    </source>
</reference>
<dbReference type="PANTHER" id="PTHR10631:SF3">
    <property type="entry name" value="TRNA (GUANINE(26)-N(2))-DIMETHYLTRANSFERASE"/>
    <property type="match status" value="1"/>
</dbReference>
<dbReference type="PANTHER" id="PTHR10631">
    <property type="entry name" value="N 2 ,N 2 -DIMETHYLGUANOSINE TRNA METHYLTRANSFERASE"/>
    <property type="match status" value="1"/>
</dbReference>
<evidence type="ECO:0000256" key="4">
    <source>
        <dbReference type="ARBA" id="ARBA00022691"/>
    </source>
</evidence>
<dbReference type="InterPro" id="IPR042296">
    <property type="entry name" value="tRNA_met_Trm1_C"/>
</dbReference>
<dbReference type="SUPFAM" id="SSF53335">
    <property type="entry name" value="S-adenosyl-L-methionine-dependent methyltransferases"/>
    <property type="match status" value="1"/>
</dbReference>
<proteinExistence type="inferred from homology"/>
<sequence>MTTTTTSTRDWETIVEGLAKVQFRKGEVFYNPVQAVNRDLSVLVLQDFVQTRRAELEEARRKRELAAEAEKRELSGREKAFNSIAQEGFTVLEGLSATGLRSIRYKKEIEGLGKVIANDIDDTAYEAIRRNIALNDGVEVDASMMDAVEIMMKHRTKQTQFHIVDLDPYGSASVLLDSAVQAVADGGMLCVTCTDGPVLGGNSPEVCMYRYGAMSMKGSSFVHELALRIIMASIQRDANRYQRVVEPVLCVFIDFYFRLFIRVHDKKVQLKLSPLRVGMLYQCLGCYSYEVQPLGVKGSKGSVRAARVSVGSACQHCGKPYTMTGPVWIDRLYDPDVVKRLHGTLEDEESTKSLKMKDRVKALLGVVLEELPDVPFYYNMPSMIHALNANSIPLSAMFATLASHGYRVSQAHTNPNACKTNAPLELVWDILRCWVKRHPVKTPQVNSSAEAILSKEPTLVQVDQINFNAKYFPPGRNKDPKVARYPQNPTKGWGPGTRATGKRQAENANEELGEEQKRAKTDDDARERAES</sequence>
<evidence type="ECO:0000256" key="7">
    <source>
        <dbReference type="ARBA" id="ARBA00039099"/>
    </source>
</evidence>
<dbReference type="PROSITE" id="PS51626">
    <property type="entry name" value="SAM_MT_TRM1"/>
    <property type="match status" value="1"/>
</dbReference>
<dbReference type="GO" id="GO:0160104">
    <property type="term" value="F:tRNA (guanine(26)-N2)-dimethyltransferase activity"/>
    <property type="evidence" value="ECO:0007669"/>
    <property type="project" value="UniProtKB-UniRule"/>
</dbReference>
<dbReference type="Gene3D" id="3.40.50.150">
    <property type="entry name" value="Vaccinia Virus protein VP39"/>
    <property type="match status" value="1"/>
</dbReference>
<protein>
    <recommendedName>
        <fullName evidence="7 9">tRNA (guanine(26)-N(2))-dimethyltransferase</fullName>
        <ecNumber evidence="7 9">2.1.1.216</ecNumber>
    </recommendedName>
</protein>
<accession>A0A7S3A526</accession>
<name>A0A7S3A526_9RHOD</name>
<dbReference type="AlphaFoldDB" id="A0A7S3A526"/>
<dbReference type="FunFam" id="3.30.56.70:FF:000001">
    <property type="entry name" value="tRNA (guanine(26)-N(2))-dimethyltransferase"/>
    <property type="match status" value="1"/>
</dbReference>
<dbReference type="EMBL" id="HBHW01037407">
    <property type="protein sequence ID" value="CAE0060704.1"/>
    <property type="molecule type" value="Transcribed_RNA"/>
</dbReference>
<dbReference type="GO" id="GO:0005634">
    <property type="term" value="C:nucleus"/>
    <property type="evidence" value="ECO:0007669"/>
    <property type="project" value="TreeGrafter"/>
</dbReference>
<comment type="similarity">
    <text evidence="9">Belongs to the class I-like SAM-binding methyltransferase superfamily. Trm1 family.</text>
</comment>
<keyword evidence="6 9" id="KW-0694">RNA-binding</keyword>
<keyword evidence="3 9" id="KW-0808">Transferase</keyword>
<gene>
    <name evidence="11" type="ORF">RMAR00112_LOCUS28770</name>
</gene>
<evidence type="ECO:0000256" key="9">
    <source>
        <dbReference type="PROSITE-ProRule" id="PRU00958"/>
    </source>
</evidence>
<dbReference type="GO" id="GO:0002940">
    <property type="term" value="P:tRNA N2-guanine methylation"/>
    <property type="evidence" value="ECO:0007669"/>
    <property type="project" value="TreeGrafter"/>
</dbReference>
<dbReference type="InterPro" id="IPR002905">
    <property type="entry name" value="Trm1"/>
</dbReference>
<comment type="catalytic activity">
    <reaction evidence="8 9">
        <text>guanosine(26) in tRNA + 2 S-adenosyl-L-methionine = N(2)-dimethylguanosine(26) in tRNA + 2 S-adenosyl-L-homocysteine + 2 H(+)</text>
        <dbReference type="Rhea" id="RHEA:43140"/>
        <dbReference type="Rhea" id="RHEA-COMP:10359"/>
        <dbReference type="Rhea" id="RHEA-COMP:10360"/>
        <dbReference type="ChEBI" id="CHEBI:15378"/>
        <dbReference type="ChEBI" id="CHEBI:57856"/>
        <dbReference type="ChEBI" id="CHEBI:59789"/>
        <dbReference type="ChEBI" id="CHEBI:74269"/>
        <dbReference type="ChEBI" id="CHEBI:74513"/>
        <dbReference type="EC" id="2.1.1.216"/>
    </reaction>
</comment>
<evidence type="ECO:0000313" key="11">
    <source>
        <dbReference type="EMBL" id="CAE0060704.1"/>
    </source>
</evidence>
<dbReference type="EC" id="2.1.1.216" evidence="7 9"/>
<evidence type="ECO:0000256" key="1">
    <source>
        <dbReference type="ARBA" id="ARBA00022555"/>
    </source>
</evidence>
<evidence type="ECO:0000256" key="2">
    <source>
        <dbReference type="ARBA" id="ARBA00022603"/>
    </source>
</evidence>
<evidence type="ECO:0000256" key="8">
    <source>
        <dbReference type="ARBA" id="ARBA00051897"/>
    </source>
</evidence>
<dbReference type="InterPro" id="IPR029063">
    <property type="entry name" value="SAM-dependent_MTases_sf"/>
</dbReference>
<dbReference type="GO" id="GO:0000049">
    <property type="term" value="F:tRNA binding"/>
    <property type="evidence" value="ECO:0007669"/>
    <property type="project" value="UniProtKB-UniRule"/>
</dbReference>